<feature type="transmembrane region" description="Helical" evidence="1">
    <location>
        <begin position="69"/>
        <end position="85"/>
    </location>
</feature>
<reference evidence="2 3" key="1">
    <citation type="submission" date="2020-08" db="EMBL/GenBank/DDBJ databases">
        <title>Genomic Encyclopedia of Type Strains, Phase IV (KMG-IV): sequencing the most valuable type-strain genomes for metagenomic binning, comparative biology and taxonomic classification.</title>
        <authorList>
            <person name="Goeker M."/>
        </authorList>
    </citation>
    <scope>NUCLEOTIDE SEQUENCE [LARGE SCALE GENOMIC DNA]</scope>
    <source>
        <strain evidence="2 3">DSM 27203</strain>
    </source>
</reference>
<comment type="caution">
    <text evidence="2">The sequence shown here is derived from an EMBL/GenBank/DDBJ whole genome shotgun (WGS) entry which is preliminary data.</text>
</comment>
<keyword evidence="1" id="KW-0472">Membrane</keyword>
<evidence type="ECO:0000313" key="2">
    <source>
        <dbReference type="EMBL" id="MBB5719383.1"/>
    </source>
</evidence>
<dbReference type="RefSeq" id="WP_221227506.1">
    <property type="nucleotide sequence ID" value="NZ_BAABIF010000001.1"/>
</dbReference>
<organism evidence="2 3">
    <name type="scientific">Stakelama sediminis</name>
    <dbReference type="NCBI Taxonomy" id="463200"/>
    <lineage>
        <taxon>Bacteria</taxon>
        <taxon>Pseudomonadati</taxon>
        <taxon>Pseudomonadota</taxon>
        <taxon>Alphaproteobacteria</taxon>
        <taxon>Sphingomonadales</taxon>
        <taxon>Sphingomonadaceae</taxon>
        <taxon>Stakelama</taxon>
    </lineage>
</organism>
<proteinExistence type="predicted"/>
<feature type="transmembrane region" description="Helical" evidence="1">
    <location>
        <begin position="97"/>
        <end position="120"/>
    </location>
</feature>
<evidence type="ECO:0000256" key="1">
    <source>
        <dbReference type="SAM" id="Phobius"/>
    </source>
</evidence>
<evidence type="ECO:0000313" key="3">
    <source>
        <dbReference type="Proteomes" id="UP000554342"/>
    </source>
</evidence>
<feature type="transmembrane region" description="Helical" evidence="1">
    <location>
        <begin position="7"/>
        <end position="33"/>
    </location>
</feature>
<dbReference type="Proteomes" id="UP000554342">
    <property type="component" value="Unassembled WGS sequence"/>
</dbReference>
<feature type="transmembrane region" description="Helical" evidence="1">
    <location>
        <begin position="45"/>
        <end position="62"/>
    </location>
</feature>
<keyword evidence="1" id="KW-0812">Transmembrane</keyword>
<accession>A0A840Z0G0</accession>
<keyword evidence="1" id="KW-1133">Transmembrane helix</keyword>
<dbReference type="AlphaFoldDB" id="A0A840Z0G0"/>
<keyword evidence="3" id="KW-1185">Reference proteome</keyword>
<protein>
    <submittedName>
        <fullName evidence="2">Lysylphosphatidylglycerol synthetase-like protein (DUF2156 family)</fullName>
    </submittedName>
</protein>
<sequence length="130" mass="14238">MSTGRRIFEALIFTVLFAWGVASFVQGAAISLFIQNSDQSHAGDFIGILYSSVIIAFFVGIFRARIASILSFLLGLILIYWLMASDGFSHDAMTTKALFWSIIIRPFLAGALLLIVSSIGPAGQFLRSKR</sequence>
<gene>
    <name evidence="2" type="ORF">FHR23_002324</name>
</gene>
<dbReference type="EMBL" id="JACIJI010000004">
    <property type="protein sequence ID" value="MBB5719383.1"/>
    <property type="molecule type" value="Genomic_DNA"/>
</dbReference>
<name>A0A840Z0G0_9SPHN</name>